<keyword evidence="3" id="KW-1185">Reference proteome</keyword>
<gene>
    <name evidence="1" type="ORF">GBAR_LOCUS3726</name>
    <name evidence="2" type="ORF">GBAR_LOCUS8707</name>
</gene>
<name>A0AA35R4B2_GEOBA</name>
<organism evidence="1 3">
    <name type="scientific">Geodia barretti</name>
    <name type="common">Barrett's horny sponge</name>
    <dbReference type="NCBI Taxonomy" id="519541"/>
    <lineage>
        <taxon>Eukaryota</taxon>
        <taxon>Metazoa</taxon>
        <taxon>Porifera</taxon>
        <taxon>Demospongiae</taxon>
        <taxon>Heteroscleromorpha</taxon>
        <taxon>Tetractinellida</taxon>
        <taxon>Astrophorina</taxon>
        <taxon>Geodiidae</taxon>
        <taxon>Geodia</taxon>
    </lineage>
</organism>
<evidence type="ECO:0000313" key="2">
    <source>
        <dbReference type="EMBL" id="CAI8013817.1"/>
    </source>
</evidence>
<reference evidence="1" key="1">
    <citation type="submission" date="2023-03" db="EMBL/GenBank/DDBJ databases">
        <authorList>
            <person name="Steffen K."/>
            <person name="Cardenas P."/>
        </authorList>
    </citation>
    <scope>NUCLEOTIDE SEQUENCE</scope>
</reference>
<accession>A0AA35R4B2</accession>
<dbReference type="EMBL" id="CASHTH010000533">
    <property type="protein sequence ID" value="CAI8003663.1"/>
    <property type="molecule type" value="Genomic_DNA"/>
</dbReference>
<dbReference type="Proteomes" id="UP001174909">
    <property type="component" value="Unassembled WGS sequence"/>
</dbReference>
<evidence type="ECO:0000313" key="1">
    <source>
        <dbReference type="EMBL" id="CAI8003663.1"/>
    </source>
</evidence>
<dbReference type="EMBL" id="CASHTH010001295">
    <property type="protein sequence ID" value="CAI8013817.1"/>
    <property type="molecule type" value="Genomic_DNA"/>
</dbReference>
<sequence>MLSNNLLFHMYFSDRSQDITRVITVLCNRR</sequence>
<dbReference type="AlphaFoldDB" id="A0AA35R4B2"/>
<comment type="caution">
    <text evidence="1">The sequence shown here is derived from an EMBL/GenBank/DDBJ whole genome shotgun (WGS) entry which is preliminary data.</text>
</comment>
<protein>
    <submittedName>
        <fullName evidence="1">Uncharacterized protein</fullName>
    </submittedName>
</protein>
<evidence type="ECO:0000313" key="3">
    <source>
        <dbReference type="Proteomes" id="UP001174909"/>
    </source>
</evidence>
<proteinExistence type="predicted"/>